<name>A0A7Y7XH53_9PSED</name>
<comment type="caution">
    <text evidence="2">The sequence shown here is derived from an EMBL/GenBank/DDBJ whole genome shotgun (WGS) entry which is preliminary data.</text>
</comment>
<dbReference type="PANTHER" id="PTHR42879:SF6">
    <property type="entry name" value="NADPH-DEPENDENT REDUCTASE BACG"/>
    <property type="match status" value="1"/>
</dbReference>
<dbReference type="Pfam" id="PF13561">
    <property type="entry name" value="adh_short_C2"/>
    <property type="match status" value="1"/>
</dbReference>
<organism evidence="2 3">
    <name type="scientific">Pseudomonas gingeri</name>
    <dbReference type="NCBI Taxonomy" id="117681"/>
    <lineage>
        <taxon>Bacteria</taxon>
        <taxon>Pseudomonadati</taxon>
        <taxon>Pseudomonadota</taxon>
        <taxon>Gammaproteobacteria</taxon>
        <taxon>Pseudomonadales</taxon>
        <taxon>Pseudomonadaceae</taxon>
        <taxon>Pseudomonas</taxon>
    </lineage>
</organism>
<dbReference type="SUPFAM" id="SSF51735">
    <property type="entry name" value="NAD(P)-binding Rossmann-fold domains"/>
    <property type="match status" value="1"/>
</dbReference>
<accession>A0A7Y7XH53</accession>
<evidence type="ECO:0000313" key="3">
    <source>
        <dbReference type="Proteomes" id="UP000539985"/>
    </source>
</evidence>
<dbReference type="InterPro" id="IPR036291">
    <property type="entry name" value="NAD(P)-bd_dom_sf"/>
</dbReference>
<dbReference type="PRINTS" id="PR00081">
    <property type="entry name" value="GDHRDH"/>
</dbReference>
<dbReference type="EMBL" id="JACAQB010000024">
    <property type="protein sequence ID" value="NWB99486.1"/>
    <property type="molecule type" value="Genomic_DNA"/>
</dbReference>
<dbReference type="RefSeq" id="WP_177105086.1">
    <property type="nucleotide sequence ID" value="NZ_JACAQB010000024.1"/>
</dbReference>
<dbReference type="AlphaFoldDB" id="A0A7Y7XH53"/>
<dbReference type="Gene3D" id="3.40.50.720">
    <property type="entry name" value="NAD(P)-binding Rossmann-like Domain"/>
    <property type="match status" value="1"/>
</dbReference>
<evidence type="ECO:0000256" key="1">
    <source>
        <dbReference type="ARBA" id="ARBA00006484"/>
    </source>
</evidence>
<comment type="similarity">
    <text evidence="1">Belongs to the short-chain dehydrogenases/reductases (SDR) family.</text>
</comment>
<protein>
    <submittedName>
        <fullName evidence="2">SDR family oxidoreductase</fullName>
    </submittedName>
</protein>
<sequence>MVKDASERYAFIAASSQGLGFAIAKSLALTGYRVIINGRKSEALDAAKDTIVSAGGNVDVFQGDITESGTPAALMARYSQIDVLVTNCAGPPPVAFQALTATDLLSAFHNNTVSMLALIQQVLPGMQQRGFGRIVNLLSTSMIRPIAGLDASAAARTALATVLRSVTREAVSDGVTINNILPGPIMTARTAEYVAVQSASTQRAPDEVMAVLTDSIPAKRLGTADEVGALCAYLCSAASGFITGQNICIDGGLTL</sequence>
<proteinExistence type="inferred from homology"/>
<dbReference type="PANTHER" id="PTHR42879">
    <property type="entry name" value="3-OXOACYL-(ACYL-CARRIER-PROTEIN) REDUCTASE"/>
    <property type="match status" value="1"/>
</dbReference>
<evidence type="ECO:0000313" key="2">
    <source>
        <dbReference type="EMBL" id="NWB99486.1"/>
    </source>
</evidence>
<gene>
    <name evidence="2" type="ORF">HX882_26700</name>
</gene>
<reference evidence="2 3" key="1">
    <citation type="submission" date="2020-04" db="EMBL/GenBank/DDBJ databases">
        <title>Molecular characterization of pseudomonads from Agaricus bisporus reveal novel blotch 2 pathogens in Western Europe.</title>
        <authorList>
            <person name="Taparia T."/>
            <person name="Krijger M."/>
            <person name="Haynes E."/>
            <person name="Elpinstone J.G."/>
            <person name="Noble R."/>
            <person name="Van Der Wolf J."/>
        </authorList>
    </citation>
    <scope>NUCLEOTIDE SEQUENCE [LARGE SCALE GENOMIC DNA]</scope>
    <source>
        <strain evidence="2 3">H7001</strain>
    </source>
</reference>
<dbReference type="Proteomes" id="UP000539985">
    <property type="component" value="Unassembled WGS sequence"/>
</dbReference>
<dbReference type="InterPro" id="IPR002347">
    <property type="entry name" value="SDR_fam"/>
</dbReference>
<dbReference type="InterPro" id="IPR050259">
    <property type="entry name" value="SDR"/>
</dbReference>